<evidence type="ECO:0000313" key="1">
    <source>
        <dbReference type="EMBL" id="KIC60172.1"/>
    </source>
</evidence>
<dbReference type="AlphaFoldDB" id="A0A0B4CUT3"/>
<comment type="caution">
    <text evidence="1">The sequence shown here is derived from an EMBL/GenBank/DDBJ whole genome shotgun (WGS) entry which is preliminary data.</text>
</comment>
<sequence length="490" mass="55328">MSSVDEPPVFFSAYFGVPREELDSYGAFDLNLLADVPLFVDPFLLFNSAKPAYQELHEGILTYLRYLKSLSGEELSDATIRDLFRFQEVRQNWFGYCELGNRGQGLGADFARALRLSIGRVVANEGESTSTASSHLEKVSLIQKRVGLDKISDFTTNLIKDFLVEYTETFARDHISDDRCADVMVKRIRFNPVTQTWVDEIHRLPMFENDYVLLTPTDMLVHEDTWINYSDMIARYPEIAAAVDDDVLRDKMNRYFYGALGDSVEKSDVDAARAHTLQSLPELIDIYIKLKEDSADGAVAVSNEEIARLRAVFVEHFADVLKGFLAEPELAGRPSMTSFDEAKFRCGVFKRWVENKEGWKSLNNAKGHAGEAEVQRLIFLALQATDFDVNREVNNGQGPVDFKLSSGATDSTLIEVKLASNSSLRRNLENQVEVYKKANQTKFAVKLIVFYTEAEKTKVEKILKDLDVAETEWIVLVDARSDNKPTGSKA</sequence>
<evidence type="ECO:0000313" key="2">
    <source>
        <dbReference type="Proteomes" id="UP000031202"/>
    </source>
</evidence>
<proteinExistence type="predicted"/>
<accession>A0A0B4CUT3</accession>
<protein>
    <submittedName>
        <fullName evidence="1">Uncharacterized protein</fullName>
    </submittedName>
</protein>
<dbReference type="EMBL" id="JWSZ01000001">
    <property type="protein sequence ID" value="KIC60172.1"/>
    <property type="molecule type" value="Genomic_DNA"/>
</dbReference>
<name>A0A0B4CUT3_9MICO</name>
<gene>
    <name evidence="1" type="ORF">RM52_01890</name>
</gene>
<dbReference type="RefSeq" id="WP_039412139.1">
    <property type="nucleotide sequence ID" value="NZ_JWSZ01000001.1"/>
</dbReference>
<dbReference type="Proteomes" id="UP000031202">
    <property type="component" value="Unassembled WGS sequence"/>
</dbReference>
<organism evidence="1 2">
    <name type="scientific">Microbacterium hominis</name>
    <dbReference type="NCBI Taxonomy" id="162426"/>
    <lineage>
        <taxon>Bacteria</taxon>
        <taxon>Bacillati</taxon>
        <taxon>Actinomycetota</taxon>
        <taxon>Actinomycetes</taxon>
        <taxon>Micrococcales</taxon>
        <taxon>Microbacteriaceae</taxon>
        <taxon>Microbacterium</taxon>
    </lineage>
</organism>
<reference evidence="1 2" key="1">
    <citation type="submission" date="2014-12" db="EMBL/GenBank/DDBJ databases">
        <title>Genome sequencing of Microbacterium hominis TPW29.</title>
        <authorList>
            <person name="Tan P.W."/>
            <person name="Chan K.-G."/>
        </authorList>
    </citation>
    <scope>NUCLEOTIDE SEQUENCE [LARGE SCALE GENOMIC DNA]</scope>
    <source>
        <strain evidence="1 2">TPW29</strain>
    </source>
</reference>